<sequence>MSEILTFEQQAPKNVSTDNLNAIENDPNLLERIITCDKLCFCANQFTGKAYLHREPKNSKEQIKVISNIFFFSDIHEIVPFLCVPEGQIINLYYYIHVYAEFRERMRKKRPANCGRTIHSA</sequence>
<dbReference type="Gene3D" id="3.30.420.10">
    <property type="entry name" value="Ribonuclease H-like superfamily/Ribonuclease H"/>
    <property type="match status" value="1"/>
</dbReference>
<protein>
    <submittedName>
        <fullName evidence="1">Putative mariner transposase</fullName>
    </submittedName>
</protein>
<dbReference type="Proteomes" id="UP000887013">
    <property type="component" value="Unassembled WGS sequence"/>
</dbReference>
<reference evidence="1" key="1">
    <citation type="submission" date="2020-08" db="EMBL/GenBank/DDBJ databases">
        <title>Multicomponent nature underlies the extraordinary mechanical properties of spider dragline silk.</title>
        <authorList>
            <person name="Kono N."/>
            <person name="Nakamura H."/>
            <person name="Mori M."/>
            <person name="Yoshida Y."/>
            <person name="Ohtoshi R."/>
            <person name="Malay A.D."/>
            <person name="Moran D.A.P."/>
            <person name="Tomita M."/>
            <person name="Numata K."/>
            <person name="Arakawa K."/>
        </authorList>
    </citation>
    <scope>NUCLEOTIDE SEQUENCE</scope>
</reference>
<dbReference type="OrthoDB" id="8190404at2759"/>
<name>A0A8X6UUQ4_NEPPI</name>
<gene>
    <name evidence="1" type="ORF">NPIL_363831</name>
</gene>
<keyword evidence="2" id="KW-1185">Reference proteome</keyword>
<dbReference type="AlphaFoldDB" id="A0A8X6UUQ4"/>
<evidence type="ECO:0000313" key="1">
    <source>
        <dbReference type="EMBL" id="GFU52919.1"/>
    </source>
</evidence>
<dbReference type="InterPro" id="IPR036397">
    <property type="entry name" value="RNaseH_sf"/>
</dbReference>
<dbReference type="EMBL" id="BMAW01038655">
    <property type="protein sequence ID" value="GFU52919.1"/>
    <property type="molecule type" value="Genomic_DNA"/>
</dbReference>
<dbReference type="GO" id="GO:0003676">
    <property type="term" value="F:nucleic acid binding"/>
    <property type="evidence" value="ECO:0007669"/>
    <property type="project" value="InterPro"/>
</dbReference>
<accession>A0A8X6UUQ4</accession>
<proteinExistence type="predicted"/>
<evidence type="ECO:0000313" key="2">
    <source>
        <dbReference type="Proteomes" id="UP000887013"/>
    </source>
</evidence>
<comment type="caution">
    <text evidence="1">The sequence shown here is derived from an EMBL/GenBank/DDBJ whole genome shotgun (WGS) entry which is preliminary data.</text>
</comment>
<organism evidence="1 2">
    <name type="scientific">Nephila pilipes</name>
    <name type="common">Giant wood spider</name>
    <name type="synonym">Nephila maculata</name>
    <dbReference type="NCBI Taxonomy" id="299642"/>
    <lineage>
        <taxon>Eukaryota</taxon>
        <taxon>Metazoa</taxon>
        <taxon>Ecdysozoa</taxon>
        <taxon>Arthropoda</taxon>
        <taxon>Chelicerata</taxon>
        <taxon>Arachnida</taxon>
        <taxon>Araneae</taxon>
        <taxon>Araneomorphae</taxon>
        <taxon>Entelegynae</taxon>
        <taxon>Araneoidea</taxon>
        <taxon>Nephilidae</taxon>
        <taxon>Nephila</taxon>
    </lineage>
</organism>